<reference evidence="4" key="1">
    <citation type="submission" date="2020-06" db="EMBL/GenBank/DDBJ databases">
        <authorList>
            <consortium name="Plant Systems Biology data submission"/>
        </authorList>
    </citation>
    <scope>NUCLEOTIDE SEQUENCE</scope>
    <source>
        <strain evidence="4">D6</strain>
    </source>
</reference>
<proteinExistence type="predicted"/>
<sequence length="884" mass="99060">MTKRRAASKRRMLPPIVARVCVLAALAHAAMAAGENQQQQQPNYYGDDGSAVLHSWDEPKVRLYDTRHNTIATYEDAREFCRQQQGRVLASQLEWCLDWIHQPDRSEENVLGGHVRETEQWAPVRAATVVDRVEWLQIGHLANANASLTTTTTTAGQSNNNKESMDNVCRTYQDLIGTTADTTDDSILTLANGAEDGTTQIHTIAGRIATGCSGQTGKPSLWQQVEGEGLIWDPFCGNSEPLNPANKPLGGMTGGCPNHKWHVDDKRYCMEPRQNGRALTEKGHPPPWLSSSDQPTTNNDIPEVACTRLARAPAVPQTCASVWGASHFITFDSHRKHDCEGSGEYVATTSLDSPLQLQVRMERFNSSIQATVVTAAVLRTGHPEEPTVEIAYNDCRMTYMINRTYQNLDLLWVRNGTMATGTEDVVFFVKRDDRFFHFRKSGLSFHIRKKHSDKMGCYFNIKLCIPDKLKESERLIGMWGTPDGISTNEVMDPAGGAVKRPMAHFAGAYRYCTQNWCIRHAKESLFAQPYYNAWHCTEPHDSTLESMVMAAPPELYAICEGDVPCLIEGTAGDLSDSTDSVSEQRLLGQAEMPPIEEANDPDSMEQDDIFETTDVKGAPPLTTAYTKGDPHFLTWSGERFDYQGECDLVLLHNPSFSAGRGMDIHARTRIETWWSYVEAAALRIGSECIEVVGGDKEQWIWFNRKTPNKPLVDEQWYQGQIAGYKVRYRQVGSSREVNVHLGRLEVVSLKAYKDFVRVDLDLRERRHYEGAIGLLGQYPGGERVARDRITPISDVNLYGQEWQVQRKEPQLFHSYQGKVRAPQKCMLPTATQDARLRGRRLEESSVNEGEAKQVCGHLDNADDHKACIADVLATGDVNMALEFD</sequence>
<dbReference type="InterPro" id="IPR055918">
    <property type="entry name" value="DUF7495"/>
</dbReference>
<evidence type="ECO:0000256" key="1">
    <source>
        <dbReference type="SAM" id="MobiDB-lite"/>
    </source>
</evidence>
<protein>
    <recommendedName>
        <fullName evidence="3">VWFD domain-containing protein</fullName>
    </recommendedName>
</protein>
<name>A0A9N8EGX8_9STRA</name>
<feature type="signal peptide" evidence="2">
    <location>
        <begin position="1"/>
        <end position="32"/>
    </location>
</feature>
<dbReference type="Proteomes" id="UP001153069">
    <property type="component" value="Unassembled WGS sequence"/>
</dbReference>
<keyword evidence="2" id="KW-0732">Signal</keyword>
<feature type="domain" description="VWFD" evidence="3">
    <location>
        <begin position="622"/>
        <end position="810"/>
    </location>
</feature>
<gene>
    <name evidence="4" type="ORF">SEMRO_978_G227100.1</name>
</gene>
<dbReference type="OrthoDB" id="6051552at2759"/>
<dbReference type="AlphaFoldDB" id="A0A9N8EGX8"/>
<evidence type="ECO:0000313" key="5">
    <source>
        <dbReference type="Proteomes" id="UP001153069"/>
    </source>
</evidence>
<evidence type="ECO:0000313" key="4">
    <source>
        <dbReference type="EMBL" id="CAB9518969.1"/>
    </source>
</evidence>
<organism evidence="4 5">
    <name type="scientific">Seminavis robusta</name>
    <dbReference type="NCBI Taxonomy" id="568900"/>
    <lineage>
        <taxon>Eukaryota</taxon>
        <taxon>Sar</taxon>
        <taxon>Stramenopiles</taxon>
        <taxon>Ochrophyta</taxon>
        <taxon>Bacillariophyta</taxon>
        <taxon>Bacillariophyceae</taxon>
        <taxon>Bacillariophycidae</taxon>
        <taxon>Naviculales</taxon>
        <taxon>Naviculaceae</taxon>
        <taxon>Seminavis</taxon>
    </lineage>
</organism>
<dbReference type="Pfam" id="PF24325">
    <property type="entry name" value="DUF7495"/>
    <property type="match status" value="1"/>
</dbReference>
<feature type="region of interest" description="Disordered" evidence="1">
    <location>
        <begin position="277"/>
        <end position="297"/>
    </location>
</feature>
<evidence type="ECO:0000259" key="3">
    <source>
        <dbReference type="PROSITE" id="PS51233"/>
    </source>
</evidence>
<dbReference type="InterPro" id="IPR001846">
    <property type="entry name" value="VWF_type-D"/>
</dbReference>
<keyword evidence="5" id="KW-1185">Reference proteome</keyword>
<feature type="domain" description="VWFD" evidence="3">
    <location>
        <begin position="318"/>
        <end position="518"/>
    </location>
</feature>
<feature type="chain" id="PRO_5040110177" description="VWFD domain-containing protein" evidence="2">
    <location>
        <begin position="33"/>
        <end position="884"/>
    </location>
</feature>
<evidence type="ECO:0000256" key="2">
    <source>
        <dbReference type="SAM" id="SignalP"/>
    </source>
</evidence>
<dbReference type="PROSITE" id="PS51233">
    <property type="entry name" value="VWFD"/>
    <property type="match status" value="2"/>
</dbReference>
<dbReference type="EMBL" id="CAICTM010000976">
    <property type="protein sequence ID" value="CAB9518969.1"/>
    <property type="molecule type" value="Genomic_DNA"/>
</dbReference>
<comment type="caution">
    <text evidence="4">The sequence shown here is derived from an EMBL/GenBank/DDBJ whole genome shotgun (WGS) entry which is preliminary data.</text>
</comment>
<accession>A0A9N8EGX8</accession>